<evidence type="ECO:0000313" key="2">
    <source>
        <dbReference type="Proteomes" id="UP000251889"/>
    </source>
</evidence>
<dbReference type="RefSeq" id="WP_112746790.1">
    <property type="nucleotide sequence ID" value="NZ_QMFY01000004.1"/>
</dbReference>
<dbReference type="SUPFAM" id="SSF53448">
    <property type="entry name" value="Nucleotide-diphospho-sugar transferases"/>
    <property type="match status" value="1"/>
</dbReference>
<dbReference type="InterPro" id="IPR029044">
    <property type="entry name" value="Nucleotide-diphossugar_trans"/>
</dbReference>
<dbReference type="OrthoDB" id="9815559at2"/>
<sequence>MMAKTVACIIARTVSTRLPLKVLRNISDQYTMLEFMIQRLKKTRAIDEVFICTSYEPMDEIMEDIAKRNNVSIYRGSPENVIERMLAVGELTNADILMRITGDNPFTSTEYIDKQVALLREKELDYVRLVDVPIGATAEVMTRKALIKCSELMDPSVSEYLMLFMFEPMNFKCGVIKPFEEDHSSITITVDTPEDLIRTKLITSAYEGDPLEITLQQIVKIIIDKELPHSRIKGGGQIKLPFGKTVAFEDFSNDMKRRVSQSEMLTMYA</sequence>
<dbReference type="PANTHER" id="PTHR42866:SF1">
    <property type="entry name" value="SPORE COAT POLYSACCHARIDE BIOSYNTHESIS PROTEIN SPSF"/>
    <property type="match status" value="1"/>
</dbReference>
<dbReference type="EMBL" id="QMFY01000004">
    <property type="protein sequence ID" value="RAW01304.1"/>
    <property type="molecule type" value="Genomic_DNA"/>
</dbReference>
<dbReference type="Gene3D" id="3.90.550.10">
    <property type="entry name" value="Spore Coat Polysaccharide Biosynthesis Protein SpsA, Chain A"/>
    <property type="match status" value="1"/>
</dbReference>
<dbReference type="PANTHER" id="PTHR42866">
    <property type="entry name" value="3-DEOXY-MANNO-OCTULOSONATE CYTIDYLYLTRANSFERASE"/>
    <property type="match status" value="1"/>
</dbReference>
<dbReference type="GO" id="GO:0005829">
    <property type="term" value="C:cytosol"/>
    <property type="evidence" value="ECO:0007669"/>
    <property type="project" value="TreeGrafter"/>
</dbReference>
<gene>
    <name evidence="1" type="ORF">DQQ10_10365</name>
</gene>
<comment type="caution">
    <text evidence="1">The sequence shown here is derived from an EMBL/GenBank/DDBJ whole genome shotgun (WGS) entry which is preliminary data.</text>
</comment>
<evidence type="ECO:0000313" key="1">
    <source>
        <dbReference type="EMBL" id="RAW01304.1"/>
    </source>
</evidence>
<protein>
    <submittedName>
        <fullName evidence="1">Uncharacterized protein</fullName>
    </submittedName>
</protein>
<organism evidence="1 2">
    <name type="scientific">Pseudochryseolinea flava</name>
    <dbReference type="NCBI Taxonomy" id="2059302"/>
    <lineage>
        <taxon>Bacteria</taxon>
        <taxon>Pseudomonadati</taxon>
        <taxon>Bacteroidota</taxon>
        <taxon>Cytophagia</taxon>
        <taxon>Cytophagales</taxon>
        <taxon>Fulvivirgaceae</taxon>
        <taxon>Pseudochryseolinea</taxon>
    </lineage>
</organism>
<reference evidence="1 2" key="1">
    <citation type="submission" date="2018-06" db="EMBL/GenBank/DDBJ databases">
        <title>Chryseolinea flavus sp. nov., a member of the phylum Bacteroidetes isolated from soil.</title>
        <authorList>
            <person name="Li Y."/>
            <person name="Wang J."/>
        </authorList>
    </citation>
    <scope>NUCLEOTIDE SEQUENCE [LARGE SCALE GENOMIC DNA]</scope>
    <source>
        <strain evidence="1 2">SDU1-6</strain>
    </source>
</reference>
<proteinExistence type="predicted"/>
<dbReference type="Pfam" id="PF02348">
    <property type="entry name" value="CTP_transf_3"/>
    <property type="match status" value="1"/>
</dbReference>
<dbReference type="Proteomes" id="UP000251889">
    <property type="component" value="Unassembled WGS sequence"/>
</dbReference>
<accession>A0A364Y4Q4</accession>
<dbReference type="InterPro" id="IPR003329">
    <property type="entry name" value="Cytidylyl_trans"/>
</dbReference>
<dbReference type="AlphaFoldDB" id="A0A364Y4Q4"/>
<keyword evidence="2" id="KW-1185">Reference proteome</keyword>
<name>A0A364Y4Q4_9BACT</name>